<keyword evidence="1" id="KW-0175">Coiled coil</keyword>
<gene>
    <name evidence="2" type="ORF">UFOVP102_37</name>
</gene>
<protein>
    <submittedName>
        <fullName evidence="2">Uncharacterized protein</fullName>
    </submittedName>
</protein>
<accession>A0A6J5L494</accession>
<evidence type="ECO:0000313" key="2">
    <source>
        <dbReference type="EMBL" id="CAB4128422.1"/>
    </source>
</evidence>
<dbReference type="EMBL" id="LR796228">
    <property type="protein sequence ID" value="CAB4128422.1"/>
    <property type="molecule type" value="Genomic_DNA"/>
</dbReference>
<reference evidence="2" key="1">
    <citation type="submission" date="2020-04" db="EMBL/GenBank/DDBJ databases">
        <authorList>
            <person name="Chiriac C."/>
            <person name="Salcher M."/>
            <person name="Ghai R."/>
            <person name="Kavagutti S V."/>
        </authorList>
    </citation>
    <scope>NUCLEOTIDE SEQUENCE</scope>
</reference>
<evidence type="ECO:0000256" key="1">
    <source>
        <dbReference type="SAM" id="Coils"/>
    </source>
</evidence>
<sequence>MLGYGAFAELPFATIESVLSPIIEAPIGGHFGFDEKKRDKQWESERKLEAQRKQKLHEAIFGLPPEVREEITSAPEQTIDIAVRKQIDYDSLMQKVKTLENKVRLKRDEEDIAMILEMM</sequence>
<name>A0A6J5L494_9CAUD</name>
<organism evidence="2">
    <name type="scientific">uncultured Caudovirales phage</name>
    <dbReference type="NCBI Taxonomy" id="2100421"/>
    <lineage>
        <taxon>Viruses</taxon>
        <taxon>Duplodnaviria</taxon>
        <taxon>Heunggongvirae</taxon>
        <taxon>Uroviricota</taxon>
        <taxon>Caudoviricetes</taxon>
        <taxon>Peduoviridae</taxon>
        <taxon>Maltschvirus</taxon>
        <taxon>Maltschvirus maltsch</taxon>
    </lineage>
</organism>
<proteinExistence type="predicted"/>
<feature type="coiled-coil region" evidence="1">
    <location>
        <begin position="82"/>
        <end position="109"/>
    </location>
</feature>